<dbReference type="PANTHER" id="PTHR46211">
    <property type="entry name" value="GLYCEROPHOSPHORYL DIESTER PHOSPHODIESTERASE"/>
    <property type="match status" value="1"/>
</dbReference>
<dbReference type="Gene3D" id="3.20.20.190">
    <property type="entry name" value="Phosphatidylinositol (PI) phosphodiesterase"/>
    <property type="match status" value="1"/>
</dbReference>
<dbReference type="EMBL" id="RBCJ01000002">
    <property type="protein sequence ID" value="RKN80780.1"/>
    <property type="molecule type" value="Genomic_DNA"/>
</dbReference>
<dbReference type="Proteomes" id="UP000276603">
    <property type="component" value="Unassembled WGS sequence"/>
</dbReference>
<dbReference type="SUPFAM" id="SSF51695">
    <property type="entry name" value="PLC-like phosphodiesterases"/>
    <property type="match status" value="1"/>
</dbReference>
<feature type="domain" description="GP-PDE" evidence="1">
    <location>
        <begin position="36"/>
        <end position="270"/>
    </location>
</feature>
<evidence type="ECO:0000259" key="1">
    <source>
        <dbReference type="PROSITE" id="PS51704"/>
    </source>
</evidence>
<dbReference type="PANTHER" id="PTHR46211:SF14">
    <property type="entry name" value="GLYCEROPHOSPHODIESTER PHOSPHODIESTERASE"/>
    <property type="match status" value="1"/>
</dbReference>
<dbReference type="GO" id="GO:0006629">
    <property type="term" value="P:lipid metabolic process"/>
    <property type="evidence" value="ECO:0007669"/>
    <property type="project" value="InterPro"/>
</dbReference>
<sequence>MESVDFFRNLSMLLSFVFLSLSATGQSKVSHVLPLQGICAHRGAMQTHPENTIAAFKEAIRVGVQMIEFDVRLTKDDELIIMHDETVDRTTNGSGFVNDLTLSELRKLDAGSWKSEEFTGEKVPTLKEVLQIMPKNIWLNIHLKGGKKLGVETAKLVISEKREHQAVIACERQSAKGVRKVDSEIKICNMERLSSRSKYIAATKKRDYVFIQLKKSRDNNYLKNDVEDLKKNDIHVNYVQADEAKEISALLDLGVDFIFTDDLVPMVRVFNRYTALHKSRK</sequence>
<keyword evidence="3" id="KW-1185">Reference proteome</keyword>
<organism evidence="2 3">
    <name type="scientific">Ulvibacterium marinum</name>
    <dbReference type="NCBI Taxonomy" id="2419782"/>
    <lineage>
        <taxon>Bacteria</taxon>
        <taxon>Pseudomonadati</taxon>
        <taxon>Bacteroidota</taxon>
        <taxon>Flavobacteriia</taxon>
        <taxon>Flavobacteriales</taxon>
        <taxon>Flavobacteriaceae</taxon>
        <taxon>Ulvibacterium</taxon>
    </lineage>
</organism>
<reference evidence="2 3" key="1">
    <citation type="submission" date="2018-10" db="EMBL/GenBank/DDBJ databases">
        <title>Ulvibacterium marinum gen. nov., sp. nov., a novel marine bacterium of the family Flavobacteriaceae, isolated from a culture of the green alga Ulva prolifera.</title>
        <authorList>
            <person name="Zhang Z."/>
        </authorList>
    </citation>
    <scope>NUCLEOTIDE SEQUENCE [LARGE SCALE GENOMIC DNA]</scope>
    <source>
        <strain evidence="2 3">CCMM003</strain>
    </source>
</reference>
<evidence type="ECO:0000313" key="2">
    <source>
        <dbReference type="EMBL" id="RKN80780.1"/>
    </source>
</evidence>
<gene>
    <name evidence="2" type="ORF">D7Z94_07375</name>
</gene>
<dbReference type="GO" id="GO:0008081">
    <property type="term" value="F:phosphoric diester hydrolase activity"/>
    <property type="evidence" value="ECO:0007669"/>
    <property type="project" value="InterPro"/>
</dbReference>
<dbReference type="PROSITE" id="PS50007">
    <property type="entry name" value="PIPLC_X_DOMAIN"/>
    <property type="match status" value="1"/>
</dbReference>
<dbReference type="PROSITE" id="PS51704">
    <property type="entry name" value="GP_PDE"/>
    <property type="match status" value="1"/>
</dbReference>
<evidence type="ECO:0000313" key="3">
    <source>
        <dbReference type="Proteomes" id="UP000276603"/>
    </source>
</evidence>
<dbReference type="AlphaFoldDB" id="A0A3B0C721"/>
<accession>A0A3B0C721</accession>
<dbReference type="InterPro" id="IPR017946">
    <property type="entry name" value="PLC-like_Pdiesterase_TIM-brl"/>
</dbReference>
<proteinExistence type="predicted"/>
<protein>
    <submittedName>
        <fullName evidence="2">Glycerophosphodiester phosphodiesterase</fullName>
    </submittedName>
</protein>
<comment type="caution">
    <text evidence="2">The sequence shown here is derived from an EMBL/GenBank/DDBJ whole genome shotgun (WGS) entry which is preliminary data.</text>
</comment>
<dbReference type="InterPro" id="IPR030395">
    <property type="entry name" value="GP_PDE_dom"/>
</dbReference>
<dbReference type="Pfam" id="PF03009">
    <property type="entry name" value="GDPD"/>
    <property type="match status" value="1"/>
</dbReference>
<dbReference type="OrthoDB" id="384721at2"/>
<name>A0A3B0C721_9FLAO</name>
<dbReference type="RefSeq" id="WP_120710936.1">
    <property type="nucleotide sequence ID" value="NZ_RBCJ01000002.1"/>
</dbReference>